<dbReference type="RefSeq" id="WP_062219614.1">
    <property type="nucleotide sequence ID" value="NZ_CP012023.1"/>
</dbReference>
<proteinExistence type="inferred from homology"/>
<dbReference type="InterPro" id="IPR029056">
    <property type="entry name" value="Ribokinase-like"/>
</dbReference>
<dbReference type="PROSITE" id="PS00584">
    <property type="entry name" value="PFKB_KINASES_2"/>
    <property type="match status" value="1"/>
</dbReference>
<dbReference type="InterPro" id="IPR023314">
    <property type="entry name" value="Myo_inos_IolC-like_sf"/>
</dbReference>
<comment type="similarity">
    <text evidence="1">Belongs to the carbohydrate kinase PfkB family.</text>
</comment>
<dbReference type="Pfam" id="PF09863">
    <property type="entry name" value="DUF2090"/>
    <property type="match status" value="1"/>
</dbReference>
<protein>
    <submittedName>
        <fullName evidence="8">5-keto-2-deoxygluconokinase / uncharacterized domain</fullName>
        <ecNumber evidence="8">2.7.1.92</ecNumber>
    </submittedName>
</protein>
<dbReference type="Proteomes" id="UP000064920">
    <property type="component" value="Chromosome"/>
</dbReference>
<dbReference type="PATRIC" id="fig|1397108.4.peg.2670"/>
<evidence type="ECO:0000259" key="6">
    <source>
        <dbReference type="Pfam" id="PF00294"/>
    </source>
</evidence>
<dbReference type="CDD" id="cd01166">
    <property type="entry name" value="KdgK"/>
    <property type="match status" value="1"/>
</dbReference>
<dbReference type="PANTHER" id="PTHR43085">
    <property type="entry name" value="HEXOKINASE FAMILY MEMBER"/>
    <property type="match status" value="1"/>
</dbReference>
<dbReference type="InterPro" id="IPR050306">
    <property type="entry name" value="PfkB_Carbo_kinase"/>
</dbReference>
<organism evidence="8 9">
    <name type="scientific">Celeribacter marinus</name>
    <dbReference type="NCBI Taxonomy" id="1397108"/>
    <lineage>
        <taxon>Bacteria</taxon>
        <taxon>Pseudomonadati</taxon>
        <taxon>Pseudomonadota</taxon>
        <taxon>Alphaproteobacteria</taxon>
        <taxon>Rhodobacterales</taxon>
        <taxon>Roseobacteraceae</taxon>
        <taxon>Celeribacter</taxon>
    </lineage>
</organism>
<dbReference type="EMBL" id="CP012023">
    <property type="protein sequence ID" value="ALI56558.1"/>
    <property type="molecule type" value="Genomic_DNA"/>
</dbReference>
<keyword evidence="3" id="KW-0547">Nucleotide-binding</keyword>
<evidence type="ECO:0000256" key="3">
    <source>
        <dbReference type="ARBA" id="ARBA00022741"/>
    </source>
</evidence>
<dbReference type="Pfam" id="PF00294">
    <property type="entry name" value="PfkB"/>
    <property type="match status" value="1"/>
</dbReference>
<evidence type="ECO:0000259" key="7">
    <source>
        <dbReference type="Pfam" id="PF09863"/>
    </source>
</evidence>
<dbReference type="InterPro" id="IPR030830">
    <property type="entry name" value="Myo_inos_IolC"/>
</dbReference>
<dbReference type="InterPro" id="IPR011611">
    <property type="entry name" value="PfkB_dom"/>
</dbReference>
<evidence type="ECO:0000256" key="1">
    <source>
        <dbReference type="ARBA" id="ARBA00010688"/>
    </source>
</evidence>
<dbReference type="GO" id="GO:0005524">
    <property type="term" value="F:ATP binding"/>
    <property type="evidence" value="ECO:0007669"/>
    <property type="project" value="UniProtKB-KW"/>
</dbReference>
<dbReference type="SUPFAM" id="SSF51569">
    <property type="entry name" value="Aldolase"/>
    <property type="match status" value="1"/>
</dbReference>
<dbReference type="Gene3D" id="3.20.20.70">
    <property type="entry name" value="Aldolase class I"/>
    <property type="match status" value="1"/>
</dbReference>
<keyword evidence="5" id="KW-0067">ATP-binding</keyword>
<dbReference type="EC" id="2.7.1.92" evidence="8"/>
<dbReference type="NCBIfam" id="TIGR04382">
    <property type="entry name" value="myo_inos_iolC_N"/>
    <property type="match status" value="1"/>
</dbReference>
<evidence type="ECO:0000313" key="9">
    <source>
        <dbReference type="Proteomes" id="UP000064920"/>
    </source>
</evidence>
<dbReference type="InterPro" id="IPR013785">
    <property type="entry name" value="Aldolase_TIM"/>
</dbReference>
<dbReference type="Gene3D" id="2.20.150.10">
    <property type="entry name" value="putative 5-dehydro-2- deoxygluconokinase"/>
    <property type="match status" value="1"/>
</dbReference>
<evidence type="ECO:0000256" key="2">
    <source>
        <dbReference type="ARBA" id="ARBA00022679"/>
    </source>
</evidence>
<dbReference type="Gene3D" id="3.40.1190.20">
    <property type="match status" value="1"/>
</dbReference>
<dbReference type="STRING" id="1397108.IMCC12053_2611"/>
<dbReference type="KEGG" id="cmar:IMCC12053_2611"/>
<evidence type="ECO:0000256" key="5">
    <source>
        <dbReference type="ARBA" id="ARBA00022840"/>
    </source>
</evidence>
<accession>A0A0P0A1D8</accession>
<dbReference type="InterPro" id="IPR002173">
    <property type="entry name" value="Carboh/pur_kinase_PfkB_CS"/>
</dbReference>
<dbReference type="SUPFAM" id="SSF53613">
    <property type="entry name" value="Ribokinase-like"/>
    <property type="match status" value="1"/>
</dbReference>
<evidence type="ECO:0000313" key="8">
    <source>
        <dbReference type="EMBL" id="ALI56558.1"/>
    </source>
</evidence>
<keyword evidence="2 8" id="KW-0808">Transferase</keyword>
<dbReference type="AlphaFoldDB" id="A0A0P0A1D8"/>
<reference evidence="9" key="1">
    <citation type="submission" date="2015-05" db="EMBL/GenBank/DDBJ databases">
        <authorList>
            <person name="Oh H.-M."/>
            <person name="Yang J.-A."/>
            <person name="Cho J.-C."/>
            <person name="Kang I."/>
        </authorList>
    </citation>
    <scope>NUCLEOTIDE SEQUENCE [LARGE SCALE GENOMIC DNA]</scope>
    <source>
        <strain evidence="9">IMCC 12053</strain>
    </source>
</reference>
<feature type="domain" description="DUF2090" evidence="7">
    <location>
        <begin position="329"/>
        <end position="637"/>
    </location>
</feature>
<sequence>MSTDIDVITIGRAGVDLYGTQVGGRLEDMGSFDKYIGGSPTNIACGTSRLGLKTALISRVGDEHMGRFIREQLAREGVCTDGVVTDPDRLTALVILGIRDEDQFPLIFYREDCADMALCEDDIDPAFITRARAVVVTGTHLSNPKTAAAVIKALKIAREHGIRTALDIDYRPNLWGVAGHGDGESRFVESQAVTDKLLATLHYFDLIVGTEEEFHIAGGSTDTLAALRTVREQSSATLVCKRGALGASAFEGAIPDSLDGGQTGQGFPIEVFNVLGAGDGFFSGLLKGWMEAQTLDAVSWPTALKYANACGAFAVSRHGCTPAYPSVEELEFFLGRGVVQRDLRNDPALEQIHWSTTRHTRNAGDWSTMRVFAFDHRVQLEQMDGYTIERGGAFKELCLKAAQRVQNGQTGYGILCDNRIGKSALHAASGSGLWIGRPTEWPASRPLTLEPELGSDFGGLSQWARENVVKCLCFCHPDDDAATRADQEATVKRLFEAARRNNLEFLLELIPSKVGVIAPDTTATLIRQFYEIGVYPDWWKLEPMADAEGWAAAVSAIEDFDRHTRGIVVLGLDAPEAELSASFEVAAGFALVKGFAVGRTIFGDAARAWMTGEMSDAAAVDDMAARYTRLCQVWDNARAKAMETVQ</sequence>
<name>A0A0P0A1D8_9RHOB</name>
<dbReference type="PANTHER" id="PTHR43085:SF49">
    <property type="entry name" value="5-DEHYDRO-2-DEOXYGLUCONOKINASE"/>
    <property type="match status" value="1"/>
</dbReference>
<gene>
    <name evidence="8" type="ORF">IMCC12053_2611</name>
</gene>
<dbReference type="InterPro" id="IPR018659">
    <property type="entry name" value="DUF2090"/>
</dbReference>
<keyword evidence="9" id="KW-1185">Reference proteome</keyword>
<keyword evidence="4 8" id="KW-0418">Kinase</keyword>
<dbReference type="GO" id="GO:0047590">
    <property type="term" value="F:5-dehydro-2-deoxygluconokinase activity"/>
    <property type="evidence" value="ECO:0007669"/>
    <property type="project" value="UniProtKB-EC"/>
</dbReference>
<evidence type="ECO:0000256" key="4">
    <source>
        <dbReference type="ARBA" id="ARBA00022777"/>
    </source>
</evidence>
<feature type="domain" description="Carbohydrate kinase PfkB" evidence="6">
    <location>
        <begin position="6"/>
        <end position="325"/>
    </location>
</feature>
<dbReference type="PROSITE" id="PS00583">
    <property type="entry name" value="PFKB_KINASES_1"/>
    <property type="match status" value="1"/>
</dbReference>